<name>A0A1H8GZR6_9BACI</name>
<protein>
    <submittedName>
        <fullName evidence="2">Dihydrofolate reductase</fullName>
    </submittedName>
</protein>
<dbReference type="SUPFAM" id="SSF53597">
    <property type="entry name" value="Dihydrofolate reductase-like"/>
    <property type="match status" value="1"/>
</dbReference>
<gene>
    <name evidence="2" type="ORF">SAMN05192533_11440</name>
</gene>
<dbReference type="Proteomes" id="UP000198553">
    <property type="component" value="Unassembled WGS sequence"/>
</dbReference>
<dbReference type="Pfam" id="PF01872">
    <property type="entry name" value="RibD_C"/>
    <property type="match status" value="1"/>
</dbReference>
<dbReference type="PANTHER" id="PTHR38011">
    <property type="entry name" value="DIHYDROFOLATE REDUCTASE FAMILY PROTEIN (AFU_ORTHOLOGUE AFUA_8G06820)"/>
    <property type="match status" value="1"/>
</dbReference>
<feature type="domain" description="Bacterial bifunctional deaminase-reductase C-terminal" evidence="1">
    <location>
        <begin position="90"/>
        <end position="162"/>
    </location>
</feature>
<keyword evidence="3" id="KW-1185">Reference proteome</keyword>
<evidence type="ECO:0000259" key="1">
    <source>
        <dbReference type="Pfam" id="PF01872"/>
    </source>
</evidence>
<dbReference type="InterPro" id="IPR002734">
    <property type="entry name" value="RibDG_C"/>
</dbReference>
<accession>A0A1H8GZR6</accession>
<proteinExistence type="predicted"/>
<evidence type="ECO:0000313" key="3">
    <source>
        <dbReference type="Proteomes" id="UP000198553"/>
    </source>
</evidence>
<dbReference type="PANTHER" id="PTHR38011:SF11">
    <property type="entry name" value="2,5-DIAMINO-6-RIBOSYLAMINO-4(3H)-PYRIMIDINONE 5'-PHOSPHATE REDUCTASE"/>
    <property type="match status" value="1"/>
</dbReference>
<sequence>MKISVYIAASLDGFIANNTGAVDWLEAIEGDGDNGYGRYYSEVDAVVMGRKTYEVILGFDIPFPYRGKDCFVLTNQLTGSNEDVTFINGTVDDLMSALSTKNYKKAWVVGGGMLISELMNRHLIDELIVTVAPVLLGNGISLFSDITDFHALRLTDTTRYGQLVEMRYVVK</sequence>
<dbReference type="OrthoDB" id="195113at2"/>
<dbReference type="InterPro" id="IPR024072">
    <property type="entry name" value="DHFR-like_dom_sf"/>
</dbReference>
<dbReference type="EMBL" id="FOBW01000014">
    <property type="protein sequence ID" value="SEN49592.1"/>
    <property type="molecule type" value="Genomic_DNA"/>
</dbReference>
<dbReference type="GO" id="GO:0009231">
    <property type="term" value="P:riboflavin biosynthetic process"/>
    <property type="evidence" value="ECO:0007669"/>
    <property type="project" value="InterPro"/>
</dbReference>
<reference evidence="3" key="1">
    <citation type="submission" date="2016-10" db="EMBL/GenBank/DDBJ databases">
        <authorList>
            <person name="Varghese N."/>
            <person name="Submissions S."/>
        </authorList>
    </citation>
    <scope>NUCLEOTIDE SEQUENCE [LARGE SCALE GENOMIC DNA]</scope>
    <source>
        <strain evidence="3">B48,IBRC-M 10115,DSM 25386,CECT 8001</strain>
    </source>
</reference>
<dbReference type="STRING" id="930146.SAMN05192533_11440"/>
<evidence type="ECO:0000313" key="2">
    <source>
        <dbReference type="EMBL" id="SEN49592.1"/>
    </source>
</evidence>
<dbReference type="AlphaFoldDB" id="A0A1H8GZR6"/>
<organism evidence="2 3">
    <name type="scientific">Mesobacillus persicus</name>
    <dbReference type="NCBI Taxonomy" id="930146"/>
    <lineage>
        <taxon>Bacteria</taxon>
        <taxon>Bacillati</taxon>
        <taxon>Bacillota</taxon>
        <taxon>Bacilli</taxon>
        <taxon>Bacillales</taxon>
        <taxon>Bacillaceae</taxon>
        <taxon>Mesobacillus</taxon>
    </lineage>
</organism>
<dbReference type="GO" id="GO:0008703">
    <property type="term" value="F:5-amino-6-(5-phosphoribosylamino)uracil reductase activity"/>
    <property type="evidence" value="ECO:0007669"/>
    <property type="project" value="InterPro"/>
</dbReference>
<dbReference type="Gene3D" id="3.40.430.10">
    <property type="entry name" value="Dihydrofolate Reductase, subunit A"/>
    <property type="match status" value="1"/>
</dbReference>
<dbReference type="InterPro" id="IPR050765">
    <property type="entry name" value="Riboflavin_Biosynth_HTPR"/>
</dbReference>
<dbReference type="RefSeq" id="WP_090748709.1">
    <property type="nucleotide sequence ID" value="NZ_FOBW01000014.1"/>
</dbReference>